<dbReference type="GO" id="GO:0016197">
    <property type="term" value="P:endosomal transport"/>
    <property type="evidence" value="ECO:0007669"/>
    <property type="project" value="TreeGrafter"/>
</dbReference>
<gene>
    <name evidence="2" type="ORF">METZ01_LOCUS174835</name>
</gene>
<proteinExistence type="predicted"/>
<accession>A0A382C8D2</accession>
<dbReference type="GO" id="GO:0031902">
    <property type="term" value="C:late endosome membrane"/>
    <property type="evidence" value="ECO:0007669"/>
    <property type="project" value="TreeGrafter"/>
</dbReference>
<dbReference type="EMBL" id="UINC01033154">
    <property type="protein sequence ID" value="SVB21981.1"/>
    <property type="molecule type" value="Genomic_DNA"/>
</dbReference>
<protein>
    <recommendedName>
        <fullName evidence="1">Methyltransferase FkbM domain-containing protein</fullName>
    </recommendedName>
</protein>
<dbReference type="Pfam" id="PF05050">
    <property type="entry name" value="Methyltransf_21"/>
    <property type="match status" value="1"/>
</dbReference>
<feature type="domain" description="Methyltransferase FkbM" evidence="1">
    <location>
        <begin position="81"/>
        <end position="238"/>
    </location>
</feature>
<dbReference type="PANTHER" id="PTHR34009">
    <property type="entry name" value="PROTEIN STAR"/>
    <property type="match status" value="1"/>
</dbReference>
<name>A0A382C8D2_9ZZZZ</name>
<sequence length="260" mass="30339">MKKNEDSMKQKIKRILGEMNIFLGSVEAQRRKDGLILEIDKLFDFILTLNGGENSRSQFKQDVFALMVNKFKEGGYFVEFGATNGCDISNTYILEKQFGWRGVLAEPAKMWHKNLIKNRDCNVEFDCVWRTSGELLDFDMVKEGELSTLSIFSNSDEHAKARQEKTTYVVNTISLIALLKKYNAPKEIDYLSVDTEGSELDILSAFDFNEYRFNCITIEHNFTENREKLKFLLEQNGYKRVFEHLSKWDDWYIAESLDSY</sequence>
<dbReference type="AlphaFoldDB" id="A0A382C8D2"/>
<dbReference type="GO" id="GO:0005794">
    <property type="term" value="C:Golgi apparatus"/>
    <property type="evidence" value="ECO:0007669"/>
    <property type="project" value="TreeGrafter"/>
</dbReference>
<dbReference type="SUPFAM" id="SSF53335">
    <property type="entry name" value="S-adenosyl-L-methionine-dependent methyltransferases"/>
    <property type="match status" value="1"/>
</dbReference>
<dbReference type="GO" id="GO:0005886">
    <property type="term" value="C:plasma membrane"/>
    <property type="evidence" value="ECO:0007669"/>
    <property type="project" value="TreeGrafter"/>
</dbReference>
<dbReference type="InterPro" id="IPR029063">
    <property type="entry name" value="SAM-dependent_MTases_sf"/>
</dbReference>
<dbReference type="InterPro" id="IPR053202">
    <property type="entry name" value="EGF_Rcpt_Signaling_Reg"/>
</dbReference>
<dbReference type="Gene3D" id="3.40.50.150">
    <property type="entry name" value="Vaccinia Virus protein VP39"/>
    <property type="match status" value="1"/>
</dbReference>
<dbReference type="InterPro" id="IPR006342">
    <property type="entry name" value="FkbM_mtfrase"/>
</dbReference>
<dbReference type="GO" id="GO:0006888">
    <property type="term" value="P:endoplasmic reticulum to Golgi vesicle-mediated transport"/>
    <property type="evidence" value="ECO:0007669"/>
    <property type="project" value="TreeGrafter"/>
</dbReference>
<dbReference type="GO" id="GO:0005789">
    <property type="term" value="C:endoplasmic reticulum membrane"/>
    <property type="evidence" value="ECO:0007669"/>
    <property type="project" value="TreeGrafter"/>
</dbReference>
<evidence type="ECO:0000313" key="2">
    <source>
        <dbReference type="EMBL" id="SVB21981.1"/>
    </source>
</evidence>
<reference evidence="2" key="1">
    <citation type="submission" date="2018-05" db="EMBL/GenBank/DDBJ databases">
        <authorList>
            <person name="Lanie J.A."/>
            <person name="Ng W.-L."/>
            <person name="Kazmierczak K.M."/>
            <person name="Andrzejewski T.M."/>
            <person name="Davidsen T.M."/>
            <person name="Wayne K.J."/>
            <person name="Tettelin H."/>
            <person name="Glass J.I."/>
            <person name="Rusch D."/>
            <person name="Podicherti R."/>
            <person name="Tsui H.-C.T."/>
            <person name="Winkler M.E."/>
        </authorList>
    </citation>
    <scope>NUCLEOTIDE SEQUENCE</scope>
</reference>
<evidence type="ECO:0000259" key="1">
    <source>
        <dbReference type="Pfam" id="PF05050"/>
    </source>
</evidence>
<dbReference type="PANTHER" id="PTHR34009:SF2">
    <property type="entry name" value="PROTEIN STAR"/>
    <property type="match status" value="1"/>
</dbReference>
<organism evidence="2">
    <name type="scientific">marine metagenome</name>
    <dbReference type="NCBI Taxonomy" id="408172"/>
    <lineage>
        <taxon>unclassified sequences</taxon>
        <taxon>metagenomes</taxon>
        <taxon>ecological metagenomes</taxon>
    </lineage>
</organism>